<keyword evidence="3" id="KW-1185">Reference proteome</keyword>
<protein>
    <submittedName>
        <fullName evidence="2">Uncharacterized protein</fullName>
    </submittedName>
</protein>
<sequence>MKSLLKTFVAITLLAFPFLVSADNQYKVMESNTLLYQIGALLGLNTQLTLRDREYIQVASMADKSCIKTLQGPHSDQNIAVHGTTFLKSIQCFATQRGQDERHFCFDKPLKELLLYRHQADNTEEVTVLDTNWRERWAIKKNELSWPLAKLPVDTAQSYRSYTFKKAGERIKLHFHYLSETLSASEKAMVLHECKYQKDGIFYID</sequence>
<evidence type="ECO:0000313" key="3">
    <source>
        <dbReference type="Proteomes" id="UP000236724"/>
    </source>
</evidence>
<dbReference type="AlphaFoldDB" id="A0A1H6F6K1"/>
<dbReference type="EMBL" id="FMSV02000379">
    <property type="protein sequence ID" value="SEH05760.1"/>
    <property type="molecule type" value="Genomic_DNA"/>
</dbReference>
<gene>
    <name evidence="2" type="ORF">MBHS_01615</name>
</gene>
<dbReference type="RefSeq" id="WP_103919646.1">
    <property type="nucleotide sequence ID" value="NZ_FMSV02000379.1"/>
</dbReference>
<reference evidence="2 3" key="1">
    <citation type="submission" date="2016-10" db="EMBL/GenBank/DDBJ databases">
        <authorList>
            <person name="de Groot N.N."/>
        </authorList>
    </citation>
    <scope>NUCLEOTIDE SEQUENCE [LARGE SCALE GENOMIC DNA]</scope>
    <source>
        <strain evidence="2">MBHS1</strain>
    </source>
</reference>
<evidence type="ECO:0000313" key="2">
    <source>
        <dbReference type="EMBL" id="SEH05760.1"/>
    </source>
</evidence>
<accession>A0A1H6F6K1</accession>
<feature type="chain" id="PRO_5014932333" evidence="1">
    <location>
        <begin position="23"/>
        <end position="205"/>
    </location>
</feature>
<name>A0A1H6F6K1_9GAMM</name>
<dbReference type="Proteomes" id="UP000236724">
    <property type="component" value="Unassembled WGS sequence"/>
</dbReference>
<proteinExistence type="predicted"/>
<feature type="signal peptide" evidence="1">
    <location>
        <begin position="1"/>
        <end position="22"/>
    </location>
</feature>
<keyword evidence="1" id="KW-0732">Signal</keyword>
<organism evidence="2 3">
    <name type="scientific">Candidatus Venteria ishoeyi</name>
    <dbReference type="NCBI Taxonomy" id="1899563"/>
    <lineage>
        <taxon>Bacteria</taxon>
        <taxon>Pseudomonadati</taxon>
        <taxon>Pseudomonadota</taxon>
        <taxon>Gammaproteobacteria</taxon>
        <taxon>Thiotrichales</taxon>
        <taxon>Thiotrichaceae</taxon>
        <taxon>Venteria</taxon>
    </lineage>
</organism>
<evidence type="ECO:0000256" key="1">
    <source>
        <dbReference type="SAM" id="SignalP"/>
    </source>
</evidence>